<reference evidence="2" key="1">
    <citation type="submission" date="2021-01" db="EMBL/GenBank/DDBJ databases">
        <authorList>
            <consortium name="Genoscope - CEA"/>
            <person name="William W."/>
        </authorList>
    </citation>
    <scope>NUCLEOTIDE SEQUENCE</scope>
</reference>
<dbReference type="Pfam" id="PF00027">
    <property type="entry name" value="cNMP_binding"/>
    <property type="match status" value="2"/>
</dbReference>
<dbReference type="GO" id="GO:0034236">
    <property type="term" value="F:protein kinase A catalytic subunit binding"/>
    <property type="evidence" value="ECO:0007669"/>
    <property type="project" value="TreeGrafter"/>
</dbReference>
<accession>A0A8S1LSG1</accession>
<keyword evidence="3" id="KW-1185">Reference proteome</keyword>
<dbReference type="AlphaFoldDB" id="A0A8S1LSG1"/>
<gene>
    <name evidence="2" type="ORF">PSON_ATCC_30995.1.T0270308</name>
</gene>
<organism evidence="2 3">
    <name type="scientific">Paramecium sonneborni</name>
    <dbReference type="NCBI Taxonomy" id="65129"/>
    <lineage>
        <taxon>Eukaryota</taxon>
        <taxon>Sar</taxon>
        <taxon>Alveolata</taxon>
        <taxon>Ciliophora</taxon>
        <taxon>Intramacronucleata</taxon>
        <taxon>Oligohymenophorea</taxon>
        <taxon>Peniculida</taxon>
        <taxon>Parameciidae</taxon>
        <taxon>Paramecium</taxon>
    </lineage>
</organism>
<evidence type="ECO:0000313" key="3">
    <source>
        <dbReference type="Proteomes" id="UP000692954"/>
    </source>
</evidence>
<dbReference type="GO" id="GO:0005952">
    <property type="term" value="C:cAMP-dependent protein kinase complex"/>
    <property type="evidence" value="ECO:0007669"/>
    <property type="project" value="InterPro"/>
</dbReference>
<dbReference type="PROSITE" id="PS50042">
    <property type="entry name" value="CNMP_BINDING_3"/>
    <property type="match status" value="2"/>
</dbReference>
<feature type="domain" description="Cyclic nucleotide-binding" evidence="1">
    <location>
        <begin position="107"/>
        <end position="203"/>
    </location>
</feature>
<dbReference type="PANTHER" id="PTHR11635:SF152">
    <property type="entry name" value="CAMP-DEPENDENT PROTEIN KINASE TYPE I REGULATORY SUBUNIT-RELATED"/>
    <property type="match status" value="1"/>
</dbReference>
<dbReference type="GO" id="GO:0005829">
    <property type="term" value="C:cytosol"/>
    <property type="evidence" value="ECO:0007669"/>
    <property type="project" value="TreeGrafter"/>
</dbReference>
<dbReference type="EMBL" id="CAJJDN010000027">
    <property type="protein sequence ID" value="CAD8071060.1"/>
    <property type="molecule type" value="Genomic_DNA"/>
</dbReference>
<sequence length="223" mass="25864">MQIEQYSVNEILTKIGDKGNKFFVILKGQVGVFVKNEDQLTMINVCKEGEGMGELSIISNKARMATLICLTDCVISTLTASQYKRYIMQNDIYRINNLVALCDKVSIFDSLNRPAKIMLMLCMNEVEFIRKQIIYKQAQQAKNLYIIIEGSIKLSIKQGQKQKTLCVISQNEILGDLMGQEWYQETAECESQNCRLMSINKKTKFYNQQVHWEFYRKLRKVVK</sequence>
<proteinExistence type="predicted"/>
<dbReference type="CDD" id="cd00038">
    <property type="entry name" value="CAP_ED"/>
    <property type="match status" value="2"/>
</dbReference>
<dbReference type="InterPro" id="IPR050503">
    <property type="entry name" value="cAMP-dep_PK_reg_su-like"/>
</dbReference>
<dbReference type="OrthoDB" id="2021138at2759"/>
<protein>
    <recommendedName>
        <fullName evidence="1">Cyclic nucleotide-binding domain-containing protein</fullName>
    </recommendedName>
</protein>
<name>A0A8S1LSG1_9CILI</name>
<comment type="caution">
    <text evidence="2">The sequence shown here is derived from an EMBL/GenBank/DDBJ whole genome shotgun (WGS) entry which is preliminary data.</text>
</comment>
<dbReference type="PANTHER" id="PTHR11635">
    <property type="entry name" value="CAMP-DEPENDENT PROTEIN KINASE REGULATORY CHAIN"/>
    <property type="match status" value="1"/>
</dbReference>
<dbReference type="GO" id="GO:0030552">
    <property type="term" value="F:cAMP binding"/>
    <property type="evidence" value="ECO:0007669"/>
    <property type="project" value="TreeGrafter"/>
</dbReference>
<dbReference type="GO" id="GO:0004862">
    <property type="term" value="F:cAMP-dependent protein kinase inhibitor activity"/>
    <property type="evidence" value="ECO:0007669"/>
    <property type="project" value="TreeGrafter"/>
</dbReference>
<dbReference type="Proteomes" id="UP000692954">
    <property type="component" value="Unassembled WGS sequence"/>
</dbReference>
<feature type="domain" description="Cyclic nucleotide-binding" evidence="1">
    <location>
        <begin position="1"/>
        <end position="88"/>
    </location>
</feature>
<evidence type="ECO:0000259" key="1">
    <source>
        <dbReference type="PROSITE" id="PS50042"/>
    </source>
</evidence>
<evidence type="ECO:0000313" key="2">
    <source>
        <dbReference type="EMBL" id="CAD8071060.1"/>
    </source>
</evidence>
<dbReference type="InterPro" id="IPR000595">
    <property type="entry name" value="cNMP-bd_dom"/>
</dbReference>